<evidence type="ECO:0000313" key="2">
    <source>
        <dbReference type="EMBL" id="CAI9962322.1"/>
    </source>
</evidence>
<gene>
    <name evidence="3" type="ORF">HINF_LOCUS4051</name>
    <name evidence="2" type="ORF">HINF_LOCUS49967</name>
</gene>
<protein>
    <submittedName>
        <fullName evidence="3">Hypothetical_protein</fullName>
    </submittedName>
</protein>
<comment type="caution">
    <text evidence="2">The sequence shown here is derived from an EMBL/GenBank/DDBJ whole genome shotgun (WGS) entry which is preliminary data.</text>
</comment>
<keyword evidence="1" id="KW-1133">Transmembrane helix</keyword>
<evidence type="ECO:0000313" key="4">
    <source>
        <dbReference type="Proteomes" id="UP001642409"/>
    </source>
</evidence>
<accession>A0AA86URS0</accession>
<keyword evidence="1" id="KW-0472">Membrane</keyword>
<feature type="transmembrane region" description="Helical" evidence="1">
    <location>
        <begin position="150"/>
        <end position="170"/>
    </location>
</feature>
<dbReference type="EMBL" id="CAXDID020000007">
    <property type="protein sequence ID" value="CAL5976908.1"/>
    <property type="molecule type" value="Genomic_DNA"/>
</dbReference>
<reference evidence="2" key="1">
    <citation type="submission" date="2023-06" db="EMBL/GenBank/DDBJ databases">
        <authorList>
            <person name="Kurt Z."/>
        </authorList>
    </citation>
    <scope>NUCLEOTIDE SEQUENCE</scope>
</reference>
<keyword evidence="4" id="KW-1185">Reference proteome</keyword>
<organism evidence="2">
    <name type="scientific">Hexamita inflata</name>
    <dbReference type="NCBI Taxonomy" id="28002"/>
    <lineage>
        <taxon>Eukaryota</taxon>
        <taxon>Metamonada</taxon>
        <taxon>Diplomonadida</taxon>
        <taxon>Hexamitidae</taxon>
        <taxon>Hexamitinae</taxon>
        <taxon>Hexamita</taxon>
    </lineage>
</organism>
<proteinExistence type="predicted"/>
<sequence>MLDILENDFGTKLMSAYERIYFETIDIENSVMTSFNYAIHNFIQLFKNSVHTRTCPKIIDFTNIFNLQNVIIEENDILTNKMIILLFFSLFRYKSFLRYCILFNIWYFSIYIYQYLLFFNKRQVRPIEVSVIVFINSWIMTQVLRFKRYFWTSFGLGLNMGILSLLYRVIDYKWRRKITETQLEEE</sequence>
<dbReference type="Proteomes" id="UP001642409">
    <property type="component" value="Unassembled WGS sequence"/>
</dbReference>
<dbReference type="AlphaFoldDB" id="A0AA86URS0"/>
<keyword evidence="1" id="KW-0812">Transmembrane</keyword>
<reference evidence="3 4" key="2">
    <citation type="submission" date="2024-07" db="EMBL/GenBank/DDBJ databases">
        <authorList>
            <person name="Akdeniz Z."/>
        </authorList>
    </citation>
    <scope>NUCLEOTIDE SEQUENCE [LARGE SCALE GENOMIC DNA]</scope>
</reference>
<evidence type="ECO:0000313" key="3">
    <source>
        <dbReference type="EMBL" id="CAL5976908.1"/>
    </source>
</evidence>
<name>A0AA86URS0_9EUKA</name>
<feature type="transmembrane region" description="Helical" evidence="1">
    <location>
        <begin position="126"/>
        <end position="144"/>
    </location>
</feature>
<dbReference type="EMBL" id="CATOUU010000952">
    <property type="protein sequence ID" value="CAI9962322.1"/>
    <property type="molecule type" value="Genomic_DNA"/>
</dbReference>
<evidence type="ECO:0000256" key="1">
    <source>
        <dbReference type="SAM" id="Phobius"/>
    </source>
</evidence>
<feature type="transmembrane region" description="Helical" evidence="1">
    <location>
        <begin position="96"/>
        <end position="119"/>
    </location>
</feature>